<evidence type="ECO:0000256" key="7">
    <source>
        <dbReference type="ARBA" id="ARBA00022741"/>
    </source>
</evidence>
<evidence type="ECO:0000259" key="13">
    <source>
        <dbReference type="PROSITE" id="PS50109"/>
    </source>
</evidence>
<name>A0A9X4KV61_9BACL</name>
<keyword evidence="4" id="KW-1003">Cell membrane</keyword>
<evidence type="ECO:0000256" key="4">
    <source>
        <dbReference type="ARBA" id="ARBA00022475"/>
    </source>
</evidence>
<keyword evidence="8 15" id="KW-0418">Kinase</keyword>
<dbReference type="InterPro" id="IPR003660">
    <property type="entry name" value="HAMP_dom"/>
</dbReference>
<keyword evidence="11 12" id="KW-0472">Membrane</keyword>
<keyword evidence="7" id="KW-0547">Nucleotide-binding</keyword>
<dbReference type="SUPFAM" id="SSF55874">
    <property type="entry name" value="ATPase domain of HSP90 chaperone/DNA topoisomerase II/histidine kinase"/>
    <property type="match status" value="1"/>
</dbReference>
<keyword evidence="16" id="KW-1185">Reference proteome</keyword>
<evidence type="ECO:0000256" key="1">
    <source>
        <dbReference type="ARBA" id="ARBA00000085"/>
    </source>
</evidence>
<dbReference type="GO" id="GO:0005524">
    <property type="term" value="F:ATP binding"/>
    <property type="evidence" value="ECO:0007669"/>
    <property type="project" value="UniProtKB-KW"/>
</dbReference>
<keyword evidence="6" id="KW-0808">Transferase</keyword>
<dbReference type="PANTHER" id="PTHR34220">
    <property type="entry name" value="SENSOR HISTIDINE KINASE YPDA"/>
    <property type="match status" value="1"/>
</dbReference>
<comment type="catalytic activity">
    <reaction evidence="1">
        <text>ATP + protein L-histidine = ADP + protein N-phospho-L-histidine.</text>
        <dbReference type="EC" id="2.7.13.3"/>
    </reaction>
</comment>
<gene>
    <name evidence="15" type="ORF">OMP40_03900</name>
</gene>
<dbReference type="InterPro" id="IPR003594">
    <property type="entry name" value="HATPase_dom"/>
</dbReference>
<evidence type="ECO:0000256" key="2">
    <source>
        <dbReference type="ARBA" id="ARBA00004651"/>
    </source>
</evidence>
<feature type="transmembrane region" description="Helical" evidence="12">
    <location>
        <begin position="26"/>
        <end position="50"/>
    </location>
</feature>
<dbReference type="EC" id="2.7.13.3" evidence="3"/>
<evidence type="ECO:0000256" key="9">
    <source>
        <dbReference type="ARBA" id="ARBA00022840"/>
    </source>
</evidence>
<evidence type="ECO:0000256" key="8">
    <source>
        <dbReference type="ARBA" id="ARBA00022777"/>
    </source>
</evidence>
<dbReference type="RefSeq" id="WP_277529314.1">
    <property type="nucleotide sequence ID" value="NZ_JAPDIA010000002.1"/>
</dbReference>
<keyword evidence="12" id="KW-0812">Transmembrane</keyword>
<keyword evidence="12" id="KW-1133">Transmembrane helix</keyword>
<dbReference type="InterPro" id="IPR050640">
    <property type="entry name" value="Bact_2-comp_sensor_kinase"/>
</dbReference>
<sequence>MDAVKRRLRAVSALFRELQYRQKLRITIALLCLVPLLAISVFFLVSFAGAKLDALLRSEQEKFGLLTDSLDRKYDSAIQKSVFIANNLQILQMLGQDYSEDLLAFMTNNDDVQPVLAALQADELRCEIVMYGFNPTLYRTNGIRLAQDLETTLRDRILAQTDDYPIRVVQMSGGANAGPPVVRLFSTIRDLRRTLAIIEVSFPIDDTIQSLQESLPAGGFVLYKPKSGPPLYLTGRAVSDRDIAAGVRAAGGNALPTAAGASFLLPLRINAAQDDLVLFLSKTPVYARIGALLAVPLLIVCGLLLAAYFSIRLATSLLTARLSRLMDTVRSESAAPSLVAPQAGDVSLPPRPPADAGEPVLAAAGDELGQLERAFRRMADEIRDRYRQAAASELERRLLETELLQVNINPHLLYNSLSAIRWAYPDERLGRLIEDMVDYYRLFLNRGEAEASLESETVMLLKYAEIQRFSYESDFVCAVELDDSLRETPILRNLLQPLVENALIHGLFRLPSGGRLTIAARPEGKAVVVEIGDNGPGIDADLAARLSSSEADGEAAAPKDGATGSGYAIANIRRRIRLYYGADASLRICGSPGSGTTAILRLPLPRRKSKLPAGPDAVTHTDAEARIFAAASSEVRHSVP</sequence>
<evidence type="ECO:0000256" key="11">
    <source>
        <dbReference type="ARBA" id="ARBA00023136"/>
    </source>
</evidence>
<dbReference type="GO" id="GO:0000155">
    <property type="term" value="F:phosphorelay sensor kinase activity"/>
    <property type="evidence" value="ECO:0007669"/>
    <property type="project" value="InterPro"/>
</dbReference>
<feature type="domain" description="Histidine kinase" evidence="13">
    <location>
        <begin position="491"/>
        <end position="606"/>
    </location>
</feature>
<feature type="transmembrane region" description="Helical" evidence="12">
    <location>
        <begin position="289"/>
        <end position="311"/>
    </location>
</feature>
<reference evidence="15" key="1">
    <citation type="submission" date="2022-10" db="EMBL/GenBank/DDBJ databases">
        <title>Comparative genomic analysis of Cohnella hashimotonis sp. nov., isolated from the International Space Station.</title>
        <authorList>
            <person name="Simpson A."/>
            <person name="Venkateswaran K."/>
        </authorList>
    </citation>
    <scope>NUCLEOTIDE SEQUENCE</scope>
    <source>
        <strain evidence="15">DSM 28161</strain>
    </source>
</reference>
<evidence type="ECO:0000259" key="14">
    <source>
        <dbReference type="PROSITE" id="PS50885"/>
    </source>
</evidence>
<evidence type="ECO:0000256" key="3">
    <source>
        <dbReference type="ARBA" id="ARBA00012438"/>
    </source>
</evidence>
<dbReference type="EMBL" id="JAPDIA010000002">
    <property type="protein sequence ID" value="MDG0808627.1"/>
    <property type="molecule type" value="Genomic_DNA"/>
</dbReference>
<keyword evidence="10" id="KW-0902">Two-component regulatory system</keyword>
<keyword evidence="9" id="KW-0067">ATP-binding</keyword>
<comment type="subcellular location">
    <subcellularLocation>
        <location evidence="2">Cell membrane</location>
        <topology evidence="2">Multi-pass membrane protein</topology>
    </subcellularLocation>
</comment>
<dbReference type="InterPro" id="IPR005467">
    <property type="entry name" value="His_kinase_dom"/>
</dbReference>
<dbReference type="Pfam" id="PF02518">
    <property type="entry name" value="HATPase_c"/>
    <property type="match status" value="1"/>
</dbReference>
<evidence type="ECO:0000256" key="5">
    <source>
        <dbReference type="ARBA" id="ARBA00022553"/>
    </source>
</evidence>
<evidence type="ECO:0000313" key="16">
    <source>
        <dbReference type="Proteomes" id="UP001153404"/>
    </source>
</evidence>
<dbReference type="PROSITE" id="PS50109">
    <property type="entry name" value="HIS_KIN"/>
    <property type="match status" value="1"/>
</dbReference>
<evidence type="ECO:0000256" key="10">
    <source>
        <dbReference type="ARBA" id="ARBA00023012"/>
    </source>
</evidence>
<dbReference type="Pfam" id="PF06580">
    <property type="entry name" value="His_kinase"/>
    <property type="match status" value="1"/>
</dbReference>
<dbReference type="GO" id="GO:0005886">
    <property type="term" value="C:plasma membrane"/>
    <property type="evidence" value="ECO:0007669"/>
    <property type="project" value="UniProtKB-SubCell"/>
</dbReference>
<evidence type="ECO:0000256" key="12">
    <source>
        <dbReference type="SAM" id="Phobius"/>
    </source>
</evidence>
<feature type="domain" description="HAMP" evidence="14">
    <location>
        <begin position="365"/>
        <end position="387"/>
    </location>
</feature>
<dbReference type="PROSITE" id="PS50885">
    <property type="entry name" value="HAMP"/>
    <property type="match status" value="1"/>
</dbReference>
<dbReference type="AlphaFoldDB" id="A0A9X4KV61"/>
<proteinExistence type="predicted"/>
<dbReference type="Gene3D" id="3.30.565.10">
    <property type="entry name" value="Histidine kinase-like ATPase, C-terminal domain"/>
    <property type="match status" value="1"/>
</dbReference>
<evidence type="ECO:0000256" key="6">
    <source>
        <dbReference type="ARBA" id="ARBA00022679"/>
    </source>
</evidence>
<dbReference type="Proteomes" id="UP001153404">
    <property type="component" value="Unassembled WGS sequence"/>
</dbReference>
<organism evidence="15 16">
    <name type="scientific">Cohnella rhizosphaerae</name>
    <dbReference type="NCBI Taxonomy" id="1457232"/>
    <lineage>
        <taxon>Bacteria</taxon>
        <taxon>Bacillati</taxon>
        <taxon>Bacillota</taxon>
        <taxon>Bacilli</taxon>
        <taxon>Bacillales</taxon>
        <taxon>Paenibacillaceae</taxon>
        <taxon>Cohnella</taxon>
    </lineage>
</organism>
<dbReference type="Gene3D" id="6.10.340.10">
    <property type="match status" value="1"/>
</dbReference>
<dbReference type="InterPro" id="IPR004358">
    <property type="entry name" value="Sig_transdc_His_kin-like_C"/>
</dbReference>
<protein>
    <recommendedName>
        <fullName evidence="3">histidine kinase</fullName>
        <ecNumber evidence="3">2.7.13.3</ecNumber>
    </recommendedName>
</protein>
<dbReference type="SMART" id="SM00387">
    <property type="entry name" value="HATPase_c"/>
    <property type="match status" value="1"/>
</dbReference>
<dbReference type="SMART" id="SM00304">
    <property type="entry name" value="HAMP"/>
    <property type="match status" value="1"/>
</dbReference>
<evidence type="ECO:0000313" key="15">
    <source>
        <dbReference type="EMBL" id="MDG0808627.1"/>
    </source>
</evidence>
<dbReference type="PANTHER" id="PTHR34220:SF7">
    <property type="entry name" value="SENSOR HISTIDINE KINASE YPDA"/>
    <property type="match status" value="1"/>
</dbReference>
<dbReference type="InterPro" id="IPR010559">
    <property type="entry name" value="Sig_transdc_His_kin_internal"/>
</dbReference>
<dbReference type="InterPro" id="IPR036890">
    <property type="entry name" value="HATPase_C_sf"/>
</dbReference>
<dbReference type="PRINTS" id="PR00344">
    <property type="entry name" value="BCTRLSENSOR"/>
</dbReference>
<comment type="caution">
    <text evidence="15">The sequence shown here is derived from an EMBL/GenBank/DDBJ whole genome shotgun (WGS) entry which is preliminary data.</text>
</comment>
<keyword evidence="5" id="KW-0597">Phosphoprotein</keyword>
<accession>A0A9X4KV61</accession>